<dbReference type="OrthoDB" id="20872at2759"/>
<dbReference type="SUPFAM" id="SSF47986">
    <property type="entry name" value="DEATH domain"/>
    <property type="match status" value="1"/>
</dbReference>
<dbReference type="Pfam" id="PF00531">
    <property type="entry name" value="Death"/>
    <property type="match status" value="1"/>
</dbReference>
<dbReference type="Gene3D" id="1.10.533.10">
    <property type="entry name" value="Death Domain, Fas"/>
    <property type="match status" value="1"/>
</dbReference>
<evidence type="ECO:0000313" key="2">
    <source>
        <dbReference type="EMBL" id="OWF56527.1"/>
    </source>
</evidence>
<dbReference type="Proteomes" id="UP000242188">
    <property type="component" value="Unassembled WGS sequence"/>
</dbReference>
<dbReference type="SUPFAM" id="SSF47473">
    <property type="entry name" value="EF-hand"/>
    <property type="match status" value="1"/>
</dbReference>
<dbReference type="InterPro" id="IPR000488">
    <property type="entry name" value="Death_dom"/>
</dbReference>
<accession>A0A210R652</accession>
<dbReference type="PANTHER" id="PTHR15077">
    <property type="entry name" value="FAS-ASSOCIATING DEATH DOMAIN-CONTAINING PROTEIN FADD"/>
    <property type="match status" value="1"/>
</dbReference>
<dbReference type="CDD" id="cd01670">
    <property type="entry name" value="Death"/>
    <property type="match status" value="1"/>
</dbReference>
<evidence type="ECO:0000259" key="1">
    <source>
        <dbReference type="PROSITE" id="PS50017"/>
    </source>
</evidence>
<gene>
    <name evidence="2" type="ORF">KP79_PYT05345</name>
</gene>
<dbReference type="PROSITE" id="PS50017">
    <property type="entry name" value="DEATH_DOMAIN"/>
    <property type="match status" value="1"/>
</dbReference>
<organism evidence="2 3">
    <name type="scientific">Mizuhopecten yessoensis</name>
    <name type="common">Japanese scallop</name>
    <name type="synonym">Patinopecten yessoensis</name>
    <dbReference type="NCBI Taxonomy" id="6573"/>
    <lineage>
        <taxon>Eukaryota</taxon>
        <taxon>Metazoa</taxon>
        <taxon>Spiralia</taxon>
        <taxon>Lophotrochozoa</taxon>
        <taxon>Mollusca</taxon>
        <taxon>Bivalvia</taxon>
        <taxon>Autobranchia</taxon>
        <taxon>Pteriomorphia</taxon>
        <taxon>Pectinida</taxon>
        <taxon>Pectinoidea</taxon>
        <taxon>Pectinidae</taxon>
        <taxon>Mizuhopecten</taxon>
    </lineage>
</organism>
<dbReference type="AlphaFoldDB" id="A0A210R652"/>
<proteinExistence type="predicted"/>
<dbReference type="InterPro" id="IPR016729">
    <property type="entry name" value="FADD"/>
</dbReference>
<dbReference type="EMBL" id="NEDP02000179">
    <property type="protein sequence ID" value="OWF56527.1"/>
    <property type="molecule type" value="Genomic_DNA"/>
</dbReference>
<reference evidence="2 3" key="1">
    <citation type="journal article" date="2017" name="Nat. Ecol. Evol.">
        <title>Scallop genome provides insights into evolution of bilaterian karyotype and development.</title>
        <authorList>
            <person name="Wang S."/>
            <person name="Zhang J."/>
            <person name="Jiao W."/>
            <person name="Li J."/>
            <person name="Xun X."/>
            <person name="Sun Y."/>
            <person name="Guo X."/>
            <person name="Huan P."/>
            <person name="Dong B."/>
            <person name="Zhang L."/>
            <person name="Hu X."/>
            <person name="Sun X."/>
            <person name="Wang J."/>
            <person name="Zhao C."/>
            <person name="Wang Y."/>
            <person name="Wang D."/>
            <person name="Huang X."/>
            <person name="Wang R."/>
            <person name="Lv J."/>
            <person name="Li Y."/>
            <person name="Zhang Z."/>
            <person name="Liu B."/>
            <person name="Lu W."/>
            <person name="Hui Y."/>
            <person name="Liang J."/>
            <person name="Zhou Z."/>
            <person name="Hou R."/>
            <person name="Li X."/>
            <person name="Liu Y."/>
            <person name="Li H."/>
            <person name="Ning X."/>
            <person name="Lin Y."/>
            <person name="Zhao L."/>
            <person name="Xing Q."/>
            <person name="Dou J."/>
            <person name="Li Y."/>
            <person name="Mao J."/>
            <person name="Guo H."/>
            <person name="Dou H."/>
            <person name="Li T."/>
            <person name="Mu C."/>
            <person name="Jiang W."/>
            <person name="Fu Q."/>
            <person name="Fu X."/>
            <person name="Miao Y."/>
            <person name="Liu J."/>
            <person name="Yu Q."/>
            <person name="Li R."/>
            <person name="Liao H."/>
            <person name="Li X."/>
            <person name="Kong Y."/>
            <person name="Jiang Z."/>
            <person name="Chourrout D."/>
            <person name="Li R."/>
            <person name="Bao Z."/>
        </authorList>
    </citation>
    <scope>NUCLEOTIDE SEQUENCE [LARGE SCALE GENOMIC DNA]</scope>
    <source>
        <strain evidence="2 3">PY_sf001</strain>
    </source>
</reference>
<protein>
    <recommendedName>
        <fullName evidence="1">Death domain-containing protein</fullName>
    </recommendedName>
</protein>
<keyword evidence="3" id="KW-1185">Reference proteome</keyword>
<comment type="caution">
    <text evidence="2">The sequence shown here is derived from an EMBL/GenBank/DDBJ whole genome shotgun (WGS) entry which is preliminary data.</text>
</comment>
<dbReference type="InterPro" id="IPR011029">
    <property type="entry name" value="DEATH-like_dom_sf"/>
</dbReference>
<feature type="domain" description="Death" evidence="1">
    <location>
        <begin position="239"/>
        <end position="306"/>
    </location>
</feature>
<sequence>MGSFASQFMTPDGEEIAQHTHPSKPNWITVHAITAELSIAETERLWLRFQQLGCNRDGIITEELAGQTSVSSDAFSRNILKKFTLSQTKNITFENFLRGLKWCEIADLNDKLRGIFRLLNNGNPVPKTTFVKILERVYTNPNDKKDVQRVSDIVYKHMDKKNKAMMTEDQFVTGIRNVVPDDTLEDLLLFEVLPTYMKERLHSQLPEFKSEGPTPDPGGRQIPSEAALRQVAEKIHRRDWLRTANKLGLTNEVVSEIKANASDSKQQAYTMLRRWKEQEGAHAYTSVLERALKDSGMTEAAYALML</sequence>
<name>A0A210R652_MIZYE</name>
<evidence type="ECO:0000313" key="3">
    <source>
        <dbReference type="Proteomes" id="UP000242188"/>
    </source>
</evidence>
<dbReference type="GO" id="GO:0007165">
    <property type="term" value="P:signal transduction"/>
    <property type="evidence" value="ECO:0007669"/>
    <property type="project" value="InterPro"/>
</dbReference>
<dbReference type="InterPro" id="IPR011992">
    <property type="entry name" value="EF-hand-dom_pair"/>
</dbReference>
<dbReference type="Gene3D" id="1.10.238.10">
    <property type="entry name" value="EF-hand"/>
    <property type="match status" value="1"/>
</dbReference>